<comment type="caution">
    <text evidence="2">The sequence shown here is derived from an EMBL/GenBank/DDBJ whole genome shotgun (WGS) entry which is preliminary data.</text>
</comment>
<feature type="chain" id="PRO_5047252945" evidence="1">
    <location>
        <begin position="22"/>
        <end position="203"/>
    </location>
</feature>
<organism evidence="2 3">
    <name type="scientific">Noviluteimonas lactosilytica</name>
    <dbReference type="NCBI Taxonomy" id="2888523"/>
    <lineage>
        <taxon>Bacteria</taxon>
        <taxon>Pseudomonadati</taxon>
        <taxon>Pseudomonadota</taxon>
        <taxon>Gammaproteobacteria</taxon>
        <taxon>Lysobacterales</taxon>
        <taxon>Lysobacteraceae</taxon>
        <taxon>Noviluteimonas</taxon>
    </lineage>
</organism>
<reference evidence="2" key="1">
    <citation type="submission" date="2021-10" db="EMBL/GenBank/DDBJ databases">
        <authorList>
            <person name="Lyu M."/>
            <person name="Wang X."/>
            <person name="Meng X."/>
            <person name="Xu K."/>
        </authorList>
    </citation>
    <scope>NUCLEOTIDE SEQUENCE</scope>
    <source>
        <strain evidence="2">A6</strain>
    </source>
</reference>
<dbReference type="RefSeq" id="WP_230527914.1">
    <property type="nucleotide sequence ID" value="NZ_JAJGAK010000003.1"/>
</dbReference>
<evidence type="ECO:0000313" key="3">
    <source>
        <dbReference type="Proteomes" id="UP001165293"/>
    </source>
</evidence>
<proteinExistence type="predicted"/>
<keyword evidence="3" id="KW-1185">Reference proteome</keyword>
<name>A0ABS8JKI8_9GAMM</name>
<dbReference type="Gene3D" id="3.30.1150.10">
    <property type="match status" value="1"/>
</dbReference>
<keyword evidence="1" id="KW-0732">Signal</keyword>
<gene>
    <name evidence="2" type="ORF">LK996_13710</name>
</gene>
<dbReference type="Proteomes" id="UP001165293">
    <property type="component" value="Unassembled WGS sequence"/>
</dbReference>
<sequence length="203" mass="22249">MTLLPLAFATALCAMATPAAAQVQASSETDPNLAPPESAQIANEGAIRNRWALDGELALPAWPDGFAQARRDVCLALGYTINPDGSTSNFHVLQQWNSDTGGIEPADGFWAAFAGAGVDAVRQWKFTPRPEAGAPQPVFTVATLTWKTRADTWPNALRGRCDIDNLAAFLHRYQERYDLNDHLFDRAQRRNEDRHQAIAGTPY</sequence>
<evidence type="ECO:0000313" key="2">
    <source>
        <dbReference type="EMBL" id="MCC8364129.1"/>
    </source>
</evidence>
<dbReference type="EMBL" id="JAJGAK010000003">
    <property type="protein sequence ID" value="MCC8364129.1"/>
    <property type="molecule type" value="Genomic_DNA"/>
</dbReference>
<evidence type="ECO:0000256" key="1">
    <source>
        <dbReference type="SAM" id="SignalP"/>
    </source>
</evidence>
<protein>
    <submittedName>
        <fullName evidence="2">Energy transducer TonB</fullName>
    </submittedName>
</protein>
<feature type="signal peptide" evidence="1">
    <location>
        <begin position="1"/>
        <end position="21"/>
    </location>
</feature>
<accession>A0ABS8JKI8</accession>
<dbReference type="SUPFAM" id="SSF74653">
    <property type="entry name" value="TolA/TonB C-terminal domain"/>
    <property type="match status" value="1"/>
</dbReference>